<dbReference type="EMBL" id="VSRR010000651">
    <property type="protein sequence ID" value="MPC18145.1"/>
    <property type="molecule type" value="Genomic_DNA"/>
</dbReference>
<protein>
    <submittedName>
        <fullName evidence="2">Uncharacterized protein</fullName>
    </submittedName>
</protein>
<keyword evidence="3" id="KW-1185">Reference proteome</keyword>
<accession>A0A5B7DAE6</accession>
<sequence>MTTLLCLLTSLNKSYVNLLSILQHLIVIVDLIGPIRSGRPEADSTMPLLTSWKSASGPRRSMSDPKRPAEPSMLLSVSSRSISRLRRSASEPMDLEAFLDVDLDA</sequence>
<organism evidence="2 3">
    <name type="scientific">Portunus trituberculatus</name>
    <name type="common">Swimming crab</name>
    <name type="synonym">Neptunus trituberculatus</name>
    <dbReference type="NCBI Taxonomy" id="210409"/>
    <lineage>
        <taxon>Eukaryota</taxon>
        <taxon>Metazoa</taxon>
        <taxon>Ecdysozoa</taxon>
        <taxon>Arthropoda</taxon>
        <taxon>Crustacea</taxon>
        <taxon>Multicrustacea</taxon>
        <taxon>Malacostraca</taxon>
        <taxon>Eumalacostraca</taxon>
        <taxon>Eucarida</taxon>
        <taxon>Decapoda</taxon>
        <taxon>Pleocyemata</taxon>
        <taxon>Brachyura</taxon>
        <taxon>Eubrachyura</taxon>
        <taxon>Portunoidea</taxon>
        <taxon>Portunidae</taxon>
        <taxon>Portuninae</taxon>
        <taxon>Portunus</taxon>
    </lineage>
</organism>
<dbReference type="Proteomes" id="UP000324222">
    <property type="component" value="Unassembled WGS sequence"/>
</dbReference>
<comment type="caution">
    <text evidence="2">The sequence shown here is derived from an EMBL/GenBank/DDBJ whole genome shotgun (WGS) entry which is preliminary data.</text>
</comment>
<proteinExistence type="predicted"/>
<name>A0A5B7DAE6_PORTR</name>
<feature type="region of interest" description="Disordered" evidence="1">
    <location>
        <begin position="39"/>
        <end position="75"/>
    </location>
</feature>
<dbReference type="AlphaFoldDB" id="A0A5B7DAE6"/>
<evidence type="ECO:0000313" key="2">
    <source>
        <dbReference type="EMBL" id="MPC18145.1"/>
    </source>
</evidence>
<reference evidence="2 3" key="1">
    <citation type="submission" date="2019-05" db="EMBL/GenBank/DDBJ databases">
        <title>Another draft genome of Portunus trituberculatus and its Hox gene families provides insights of decapod evolution.</title>
        <authorList>
            <person name="Jeong J.-H."/>
            <person name="Song I."/>
            <person name="Kim S."/>
            <person name="Choi T."/>
            <person name="Kim D."/>
            <person name="Ryu S."/>
            <person name="Kim W."/>
        </authorList>
    </citation>
    <scope>NUCLEOTIDE SEQUENCE [LARGE SCALE GENOMIC DNA]</scope>
    <source>
        <tissue evidence="2">Muscle</tissue>
    </source>
</reference>
<gene>
    <name evidence="2" type="ORF">E2C01_011020</name>
</gene>
<evidence type="ECO:0000313" key="3">
    <source>
        <dbReference type="Proteomes" id="UP000324222"/>
    </source>
</evidence>
<evidence type="ECO:0000256" key="1">
    <source>
        <dbReference type="SAM" id="MobiDB-lite"/>
    </source>
</evidence>